<gene>
    <name evidence="2" type="ORF">Ae201684_010582</name>
</gene>
<name>A0A6G0WXK5_9STRA</name>
<dbReference type="SUPFAM" id="SSF81383">
    <property type="entry name" value="F-box domain"/>
    <property type="match status" value="1"/>
</dbReference>
<proteinExistence type="predicted"/>
<evidence type="ECO:0000313" key="2">
    <source>
        <dbReference type="EMBL" id="KAF0732292.1"/>
    </source>
</evidence>
<dbReference type="InterPro" id="IPR036047">
    <property type="entry name" value="F-box-like_dom_sf"/>
</dbReference>
<organism evidence="2 3">
    <name type="scientific">Aphanomyces euteiches</name>
    <dbReference type="NCBI Taxonomy" id="100861"/>
    <lineage>
        <taxon>Eukaryota</taxon>
        <taxon>Sar</taxon>
        <taxon>Stramenopiles</taxon>
        <taxon>Oomycota</taxon>
        <taxon>Saprolegniomycetes</taxon>
        <taxon>Saprolegniales</taxon>
        <taxon>Verrucalvaceae</taxon>
        <taxon>Aphanomyces</taxon>
    </lineage>
</organism>
<dbReference type="PROSITE" id="PS50181">
    <property type="entry name" value="FBOX"/>
    <property type="match status" value="1"/>
</dbReference>
<dbReference type="Gene3D" id="1.20.1280.50">
    <property type="match status" value="1"/>
</dbReference>
<feature type="domain" description="F-box" evidence="1">
    <location>
        <begin position="18"/>
        <end position="64"/>
    </location>
</feature>
<evidence type="ECO:0000313" key="3">
    <source>
        <dbReference type="Proteomes" id="UP000481153"/>
    </source>
</evidence>
<accession>A0A6G0WXK5</accession>
<dbReference type="Proteomes" id="UP000481153">
    <property type="component" value="Unassembled WGS sequence"/>
</dbReference>
<protein>
    <recommendedName>
        <fullName evidence="1">F-box domain-containing protein</fullName>
    </recommendedName>
</protein>
<dbReference type="VEuPathDB" id="FungiDB:AeMF1_000310"/>
<dbReference type="AlphaFoldDB" id="A0A6G0WXK5"/>
<keyword evidence="3" id="KW-1185">Reference proteome</keyword>
<evidence type="ECO:0000259" key="1">
    <source>
        <dbReference type="PROSITE" id="PS50181"/>
    </source>
</evidence>
<comment type="caution">
    <text evidence="2">The sequence shown here is derived from an EMBL/GenBank/DDBJ whole genome shotgun (WGS) entry which is preliminary data.</text>
</comment>
<reference evidence="2 3" key="1">
    <citation type="submission" date="2019-07" db="EMBL/GenBank/DDBJ databases">
        <title>Genomics analysis of Aphanomyces spp. identifies a new class of oomycete effector associated with host adaptation.</title>
        <authorList>
            <person name="Gaulin E."/>
        </authorList>
    </citation>
    <scope>NUCLEOTIDE SEQUENCE [LARGE SCALE GENOMIC DNA]</scope>
    <source>
        <strain evidence="2 3">ATCC 201684</strain>
    </source>
</reference>
<dbReference type="EMBL" id="VJMJ01000135">
    <property type="protein sequence ID" value="KAF0732292.1"/>
    <property type="molecule type" value="Genomic_DNA"/>
</dbReference>
<sequence>MEEPKLAPIPIQICRQVMSALVELPVEVLENATAFLDGKSVGRLSQTNGALRKTLETSMVWKTQVAAQFGIQDSAFPAQSPCIWRSIFANLMWDATFVAQAASAHDAIQVVESAPVYAMASSSAKSIRREILLMEALRRFPTSSSLVHLYATLLRQ</sequence>
<dbReference type="InterPro" id="IPR001810">
    <property type="entry name" value="F-box_dom"/>
</dbReference>